<name>A0A9P9DNH2_9HYPO</name>
<accession>A0A9P9DNH2</accession>
<gene>
    <name evidence="1" type="ORF">B0J13DRAFT_157033</name>
</gene>
<dbReference type="Proteomes" id="UP000717696">
    <property type="component" value="Unassembled WGS sequence"/>
</dbReference>
<keyword evidence="2" id="KW-1185">Reference proteome</keyword>
<dbReference type="AlphaFoldDB" id="A0A9P9DNH2"/>
<organism evidence="1 2">
    <name type="scientific">Dactylonectria estremocensis</name>
    <dbReference type="NCBI Taxonomy" id="1079267"/>
    <lineage>
        <taxon>Eukaryota</taxon>
        <taxon>Fungi</taxon>
        <taxon>Dikarya</taxon>
        <taxon>Ascomycota</taxon>
        <taxon>Pezizomycotina</taxon>
        <taxon>Sordariomycetes</taxon>
        <taxon>Hypocreomycetidae</taxon>
        <taxon>Hypocreales</taxon>
        <taxon>Nectriaceae</taxon>
        <taxon>Dactylonectria</taxon>
    </lineage>
</organism>
<sequence length="221" mass="24622">MKRICEYEGVWPGCNCSHCLGVNHSPPGIHPSSPSAGAELHLTQPLPFVSSSCLVELKSRRTIRSSKSHVSFHRRTSRILCGSFASFRPPPSGRQKPPPQLHALSIQMHAHDACLVRQDACSSQTEHCKKKLVVRLGQRIDKPGMDASFLAQATRIATPLVFHPRFRHTFVHVDRHLEGVPTCWLARLGLGDDKWVTATRPGVPSCRLPLYVRTLTLILFC</sequence>
<dbReference type="EMBL" id="JAGMUU010000026">
    <property type="protein sequence ID" value="KAH7122157.1"/>
    <property type="molecule type" value="Genomic_DNA"/>
</dbReference>
<reference evidence="1" key="1">
    <citation type="journal article" date="2021" name="Nat. Commun.">
        <title>Genetic determinants of endophytism in the Arabidopsis root mycobiome.</title>
        <authorList>
            <person name="Mesny F."/>
            <person name="Miyauchi S."/>
            <person name="Thiergart T."/>
            <person name="Pickel B."/>
            <person name="Atanasova L."/>
            <person name="Karlsson M."/>
            <person name="Huettel B."/>
            <person name="Barry K.W."/>
            <person name="Haridas S."/>
            <person name="Chen C."/>
            <person name="Bauer D."/>
            <person name="Andreopoulos W."/>
            <person name="Pangilinan J."/>
            <person name="LaButti K."/>
            <person name="Riley R."/>
            <person name="Lipzen A."/>
            <person name="Clum A."/>
            <person name="Drula E."/>
            <person name="Henrissat B."/>
            <person name="Kohler A."/>
            <person name="Grigoriev I.V."/>
            <person name="Martin F.M."/>
            <person name="Hacquard S."/>
        </authorList>
    </citation>
    <scope>NUCLEOTIDE SEQUENCE</scope>
    <source>
        <strain evidence="1">MPI-CAGE-AT-0021</strain>
    </source>
</reference>
<comment type="caution">
    <text evidence="1">The sequence shown here is derived from an EMBL/GenBank/DDBJ whole genome shotgun (WGS) entry which is preliminary data.</text>
</comment>
<protein>
    <submittedName>
        <fullName evidence="1">Uncharacterized protein</fullName>
    </submittedName>
</protein>
<evidence type="ECO:0000313" key="1">
    <source>
        <dbReference type="EMBL" id="KAH7122157.1"/>
    </source>
</evidence>
<evidence type="ECO:0000313" key="2">
    <source>
        <dbReference type="Proteomes" id="UP000717696"/>
    </source>
</evidence>
<proteinExistence type="predicted"/>